<keyword evidence="1" id="KW-0812">Transmembrane</keyword>
<feature type="transmembrane region" description="Helical" evidence="1">
    <location>
        <begin position="12"/>
        <end position="31"/>
    </location>
</feature>
<reference evidence="3" key="1">
    <citation type="submission" date="2022-11" db="EMBL/GenBank/DDBJ databases">
        <title>Genomics discovery of giant fungal viruses from subsurface oceanic crustal fluids.</title>
        <authorList>
            <person name="Bhattacharjee A.S."/>
            <person name="Schulz F."/>
            <person name="Woyke T."/>
            <person name="Orcutt B.N."/>
            <person name="Matinez Martinez J."/>
        </authorList>
    </citation>
    <scope>NUCLEOTIDE SEQUENCE</scope>
    <source>
        <strain evidence="2">VSAG1.JdFR</strain>
        <strain evidence="3">VSAG8.JdFR</strain>
    </source>
</reference>
<proteinExistence type="predicted"/>
<name>A0A9E8JZF6_9VIRU</name>
<sequence>MKQLNKIRLCLMLNIFLLFFISFFITFFASHSKYFRFGPNSDFIFISASINSYNKYALLLVLITFNNIIKVLVSEIGEPVLVFNVYNPDKKNITEFTKSQLLFYANSMFFISNTRRVFEILINVSQIDIAIYSIIVEQLISICTVYFLVSEKKFDKNLINNHVNNIDYQNEL</sequence>
<dbReference type="EMBL" id="OP765507">
    <property type="protein sequence ID" value="UZT28864.1"/>
    <property type="molecule type" value="Genomic_DNA"/>
</dbReference>
<keyword evidence="1" id="KW-1133">Transmembrane helix</keyword>
<feature type="transmembrane region" description="Helical" evidence="1">
    <location>
        <begin position="43"/>
        <end position="65"/>
    </location>
</feature>
<accession>A0A9E8JZF6</accession>
<dbReference type="EMBL" id="OP765584">
    <property type="protein sequence ID" value="UZT29293.1"/>
    <property type="molecule type" value="Genomic_DNA"/>
</dbReference>
<evidence type="ECO:0000256" key="1">
    <source>
        <dbReference type="SAM" id="Phobius"/>
    </source>
</evidence>
<evidence type="ECO:0000313" key="2">
    <source>
        <dbReference type="EMBL" id="UZT28864.1"/>
    </source>
</evidence>
<keyword evidence="1" id="KW-0472">Membrane</keyword>
<organism evidence="3">
    <name type="scientific">Nucleocytoviricota sp</name>
    <dbReference type="NCBI Taxonomy" id="2809609"/>
    <lineage>
        <taxon>Viruses</taxon>
        <taxon>Varidnaviria</taxon>
        <taxon>Bamfordvirae</taxon>
        <taxon>Nucleocytoviricota</taxon>
    </lineage>
</organism>
<evidence type="ECO:0000313" key="3">
    <source>
        <dbReference type="EMBL" id="UZT29293.1"/>
    </source>
</evidence>
<protein>
    <submittedName>
        <fullName evidence="3">Uncharacterized protein</fullName>
    </submittedName>
</protein>